<dbReference type="InterPro" id="IPR036279">
    <property type="entry name" value="5-3_exonuclease_C_sf"/>
</dbReference>
<evidence type="ECO:0000256" key="9">
    <source>
        <dbReference type="ARBA" id="ARBA00023204"/>
    </source>
</evidence>
<dbReference type="EC" id="2.7.7.7" evidence="2"/>
<dbReference type="PANTHER" id="PTHR10133">
    <property type="entry name" value="DNA POLYMERASE I"/>
    <property type="match status" value="1"/>
</dbReference>
<dbReference type="Gene3D" id="3.30.420.10">
    <property type="entry name" value="Ribonuclease H-like superfamily/Ribonuclease H"/>
    <property type="match status" value="1"/>
</dbReference>
<dbReference type="CDD" id="cd09859">
    <property type="entry name" value="PIN_53EXO"/>
    <property type="match status" value="1"/>
</dbReference>
<evidence type="ECO:0000259" key="12">
    <source>
        <dbReference type="SMART" id="SM00475"/>
    </source>
</evidence>
<evidence type="ECO:0000313" key="14">
    <source>
        <dbReference type="EMBL" id="CAI8007167.1"/>
    </source>
</evidence>
<keyword evidence="4" id="KW-0548">Nucleotidyltransferase</keyword>
<dbReference type="SMART" id="SM00279">
    <property type="entry name" value="HhH2"/>
    <property type="match status" value="1"/>
</dbReference>
<dbReference type="SMART" id="SM00475">
    <property type="entry name" value="53EXOc"/>
    <property type="match status" value="1"/>
</dbReference>
<dbReference type="Pfam" id="PF01367">
    <property type="entry name" value="5_3_exonuc"/>
    <property type="match status" value="1"/>
</dbReference>
<comment type="similarity">
    <text evidence="1">Belongs to the DNA polymerase type-A family.</text>
</comment>
<dbReference type="Pfam" id="PF01612">
    <property type="entry name" value="DNA_pol_A_exo1"/>
    <property type="match status" value="1"/>
</dbReference>
<dbReference type="InterPro" id="IPR001098">
    <property type="entry name" value="DNA-dir_DNA_pol_A_palm_dom"/>
</dbReference>
<dbReference type="CDD" id="cd06139">
    <property type="entry name" value="DNA_polA_I_Ecoli_like_exo"/>
    <property type="match status" value="1"/>
</dbReference>
<dbReference type="InterPro" id="IPR019760">
    <property type="entry name" value="DNA-dir_DNA_pol_A_CS"/>
</dbReference>
<keyword evidence="5" id="KW-0235">DNA replication</keyword>
<dbReference type="Gene3D" id="3.40.50.1010">
    <property type="entry name" value="5'-nuclease"/>
    <property type="match status" value="1"/>
</dbReference>
<evidence type="ECO:0000256" key="4">
    <source>
        <dbReference type="ARBA" id="ARBA00022695"/>
    </source>
</evidence>
<dbReference type="InterPro" id="IPR002298">
    <property type="entry name" value="DNA_polymerase_A"/>
</dbReference>
<dbReference type="Gene3D" id="3.30.70.370">
    <property type="match status" value="1"/>
</dbReference>
<dbReference type="GO" id="GO:0008409">
    <property type="term" value="F:5'-3' exonuclease activity"/>
    <property type="evidence" value="ECO:0007669"/>
    <property type="project" value="InterPro"/>
</dbReference>
<dbReference type="PRINTS" id="PR00868">
    <property type="entry name" value="DNAPOLI"/>
</dbReference>
<keyword evidence="9" id="KW-0234">DNA repair</keyword>
<evidence type="ECO:0000256" key="8">
    <source>
        <dbReference type="ARBA" id="ARBA00023125"/>
    </source>
</evidence>
<evidence type="ECO:0000256" key="5">
    <source>
        <dbReference type="ARBA" id="ARBA00022705"/>
    </source>
</evidence>
<dbReference type="SMART" id="SM00474">
    <property type="entry name" value="35EXOc"/>
    <property type="match status" value="1"/>
</dbReference>
<dbReference type="PROSITE" id="PS00447">
    <property type="entry name" value="DNA_POLYMERASE_A"/>
    <property type="match status" value="1"/>
</dbReference>
<dbReference type="InterPro" id="IPR008918">
    <property type="entry name" value="HhH2"/>
</dbReference>
<protein>
    <recommendedName>
        <fullName evidence="2">DNA-directed DNA polymerase</fullName>
        <ecNumber evidence="2">2.7.7.7</ecNumber>
    </recommendedName>
</protein>
<dbReference type="GO" id="GO:0008408">
    <property type="term" value="F:3'-5' exonuclease activity"/>
    <property type="evidence" value="ECO:0007669"/>
    <property type="project" value="InterPro"/>
</dbReference>
<dbReference type="InterPro" id="IPR002421">
    <property type="entry name" value="5-3_exonuclease"/>
</dbReference>
<evidence type="ECO:0000259" key="11">
    <source>
        <dbReference type="SMART" id="SM00474"/>
    </source>
</evidence>
<keyword evidence="8" id="KW-0238">DNA-binding</keyword>
<dbReference type="FunFam" id="1.10.150.20:FF:000003">
    <property type="entry name" value="DNA polymerase I"/>
    <property type="match status" value="1"/>
</dbReference>
<dbReference type="Pfam" id="PF02739">
    <property type="entry name" value="5_3_exonuc_N"/>
    <property type="match status" value="1"/>
</dbReference>
<dbReference type="Gene3D" id="1.20.1060.10">
    <property type="entry name" value="Taq DNA Polymerase, Chain T, domain 4"/>
    <property type="match status" value="2"/>
</dbReference>
<dbReference type="GO" id="GO:0006302">
    <property type="term" value="P:double-strand break repair"/>
    <property type="evidence" value="ECO:0007669"/>
    <property type="project" value="TreeGrafter"/>
</dbReference>
<dbReference type="SUPFAM" id="SSF53098">
    <property type="entry name" value="Ribonuclease H-like"/>
    <property type="match status" value="1"/>
</dbReference>
<evidence type="ECO:0000313" key="15">
    <source>
        <dbReference type="Proteomes" id="UP001174909"/>
    </source>
</evidence>
<evidence type="ECO:0000256" key="1">
    <source>
        <dbReference type="ARBA" id="ARBA00007705"/>
    </source>
</evidence>
<dbReference type="Pfam" id="PF00476">
    <property type="entry name" value="DNA_pol_A"/>
    <property type="match status" value="1"/>
</dbReference>
<gene>
    <name evidence="14" type="ORF">GBAR_LOCUS5077</name>
</gene>
<sequence length="839" mass="90872">MLWKILRETDADHAAVIFDTARLTFRNEIYELYKANRGETPEELIPQFPLVREAAGAFNLASIELVGFEADDLIAAYVEAARARGARVTIVSADKDLMQLVEGDSVVMYDYFKNREIGPDQVHERFGVGPERVIDVQALAGDSTDNVPGVPGIGVKTAAQLINDYGDLDRLLEHAEEIKQPKRRQNLIEHAEMARLSRDLVTLRRDAPLPMPLEALVRRQPEPGALRAFFQENGFRSIAARLGTDGGEATLAEEEAEPNETAPLPASYPLVTDAAALVDWVEKARESGVLALEPFRSAGSPEGAGLAGVALATAPGEACYVPLGHASPDLLEAAQASAQLDFAEALAVLDPVLTDPGVLKLGLDIKQTLRLLSTHGRTLAPVDDAMLASWVLDGSLHGHALEDLTQLHLDRAAPALAAVLGSGRNKVSVDAVSPEALRDTAAAHADLALRLHSVIRPRLVADRLTTVFERIERPLIAVLARMEAAGILVDQGELVALSADFAGRIETLESEIHALAGHPFTIGSPKQLGRGHDLPARVLDWRQLTKLKSTYTDALIEHIDPATRRVHTTFTMTAANTGRLSSNDPNLQNIPIRTEEGRRIRRAFVAAPGHVLLSADYSQIELRILAHVAGVDSLKDAFREGIDIHALTASQVFGLPLEGMDPMVRRSAKAINFGIIYGISPFGLARQIGVPQAEAKGYIEAYFARYPGIKDYMERTKKAAHAEGFVTTLFGRKCRLPGINDRNPARRAFQERAAINAPIQGAAADVIKRAMIPMQGALEACGLRARMLLQVHDELVFEVPEAEVDETGDIVKRVMEGAAHLDVPLTVDVGTGASWADAH</sequence>
<dbReference type="GO" id="GO:0006261">
    <property type="term" value="P:DNA-templated DNA replication"/>
    <property type="evidence" value="ECO:0007669"/>
    <property type="project" value="InterPro"/>
</dbReference>
<dbReference type="FunFam" id="1.10.150.20:FF:000002">
    <property type="entry name" value="DNA polymerase I"/>
    <property type="match status" value="1"/>
</dbReference>
<comment type="caution">
    <text evidence="14">The sequence shown here is derived from an EMBL/GenBank/DDBJ whole genome shotgun (WGS) entry which is preliminary data.</text>
</comment>
<dbReference type="SMART" id="SM00482">
    <property type="entry name" value="POLAc"/>
    <property type="match status" value="1"/>
</dbReference>
<evidence type="ECO:0000256" key="10">
    <source>
        <dbReference type="ARBA" id="ARBA00049244"/>
    </source>
</evidence>
<feature type="domain" description="5'-3' exonuclease" evidence="12">
    <location>
        <begin position="1"/>
        <end position="219"/>
    </location>
</feature>
<keyword evidence="7" id="KW-0239">DNA-directed DNA polymerase</keyword>
<keyword evidence="6" id="KW-0227">DNA damage</keyword>
<proteinExistence type="inferred from homology"/>
<dbReference type="GO" id="GO:0003677">
    <property type="term" value="F:DNA binding"/>
    <property type="evidence" value="ECO:0007669"/>
    <property type="project" value="UniProtKB-KW"/>
</dbReference>
<dbReference type="PANTHER" id="PTHR10133:SF27">
    <property type="entry name" value="DNA POLYMERASE NU"/>
    <property type="match status" value="1"/>
</dbReference>
<keyword evidence="15" id="KW-1185">Reference proteome</keyword>
<dbReference type="CDD" id="cd08637">
    <property type="entry name" value="DNA_pol_A_pol_I_C"/>
    <property type="match status" value="1"/>
</dbReference>
<dbReference type="InterPro" id="IPR029060">
    <property type="entry name" value="PIN-like_dom_sf"/>
</dbReference>
<comment type="catalytic activity">
    <reaction evidence="10">
        <text>DNA(n) + a 2'-deoxyribonucleoside 5'-triphosphate = DNA(n+1) + diphosphate</text>
        <dbReference type="Rhea" id="RHEA:22508"/>
        <dbReference type="Rhea" id="RHEA-COMP:17339"/>
        <dbReference type="Rhea" id="RHEA-COMP:17340"/>
        <dbReference type="ChEBI" id="CHEBI:33019"/>
        <dbReference type="ChEBI" id="CHEBI:61560"/>
        <dbReference type="ChEBI" id="CHEBI:173112"/>
        <dbReference type="EC" id="2.7.7.7"/>
    </reaction>
</comment>
<dbReference type="SUPFAM" id="SSF56672">
    <property type="entry name" value="DNA/RNA polymerases"/>
    <property type="match status" value="1"/>
</dbReference>
<dbReference type="AlphaFoldDB" id="A0AA35WBI7"/>
<evidence type="ECO:0000256" key="7">
    <source>
        <dbReference type="ARBA" id="ARBA00022932"/>
    </source>
</evidence>
<dbReference type="InterPro" id="IPR020045">
    <property type="entry name" value="DNA_polI_H3TH"/>
</dbReference>
<dbReference type="GO" id="GO:0003887">
    <property type="term" value="F:DNA-directed DNA polymerase activity"/>
    <property type="evidence" value="ECO:0007669"/>
    <property type="project" value="UniProtKB-KW"/>
</dbReference>
<keyword evidence="3" id="KW-0808">Transferase</keyword>
<dbReference type="InterPro" id="IPR002562">
    <property type="entry name" value="3'-5'_exonuclease_dom"/>
</dbReference>
<evidence type="ECO:0000256" key="2">
    <source>
        <dbReference type="ARBA" id="ARBA00012417"/>
    </source>
</evidence>
<organism evidence="14 15">
    <name type="scientific">Geodia barretti</name>
    <name type="common">Barrett's horny sponge</name>
    <dbReference type="NCBI Taxonomy" id="519541"/>
    <lineage>
        <taxon>Eukaryota</taxon>
        <taxon>Metazoa</taxon>
        <taxon>Porifera</taxon>
        <taxon>Demospongiae</taxon>
        <taxon>Heteroscleromorpha</taxon>
        <taxon>Tetractinellida</taxon>
        <taxon>Astrophorina</taxon>
        <taxon>Geodiidae</taxon>
        <taxon>Geodia</taxon>
    </lineage>
</organism>
<evidence type="ECO:0000256" key="3">
    <source>
        <dbReference type="ARBA" id="ARBA00022679"/>
    </source>
</evidence>
<dbReference type="EMBL" id="CASHTH010000748">
    <property type="protein sequence ID" value="CAI8007167.1"/>
    <property type="molecule type" value="Genomic_DNA"/>
</dbReference>
<dbReference type="Gene3D" id="1.10.150.20">
    <property type="entry name" value="5' to 3' exonuclease, C-terminal subdomain"/>
    <property type="match status" value="2"/>
</dbReference>
<feature type="domain" description="3'-5' exonuclease" evidence="11">
    <location>
        <begin position="268"/>
        <end position="460"/>
    </location>
</feature>
<reference evidence="14" key="1">
    <citation type="submission" date="2023-03" db="EMBL/GenBank/DDBJ databases">
        <authorList>
            <person name="Steffen K."/>
            <person name="Cardenas P."/>
        </authorList>
    </citation>
    <scope>NUCLEOTIDE SEQUENCE</scope>
</reference>
<dbReference type="InterPro" id="IPR043502">
    <property type="entry name" value="DNA/RNA_pol_sf"/>
</dbReference>
<dbReference type="InterPro" id="IPR020046">
    <property type="entry name" value="5-3_exonucl_a-hlix_arch_N"/>
</dbReference>
<dbReference type="CDD" id="cd09898">
    <property type="entry name" value="H3TH_53EXO"/>
    <property type="match status" value="1"/>
</dbReference>
<name>A0AA35WBI7_GEOBA</name>
<accession>A0AA35WBI7</accession>
<dbReference type="SUPFAM" id="SSF88723">
    <property type="entry name" value="PIN domain-like"/>
    <property type="match status" value="1"/>
</dbReference>
<dbReference type="SUPFAM" id="SSF47807">
    <property type="entry name" value="5' to 3' exonuclease, C-terminal subdomain"/>
    <property type="match status" value="1"/>
</dbReference>
<dbReference type="InterPro" id="IPR036397">
    <property type="entry name" value="RNaseH_sf"/>
</dbReference>
<dbReference type="Proteomes" id="UP001174909">
    <property type="component" value="Unassembled WGS sequence"/>
</dbReference>
<feature type="domain" description="DNA-directed DNA polymerase family A palm" evidence="13">
    <location>
        <begin position="597"/>
        <end position="803"/>
    </location>
</feature>
<evidence type="ECO:0000256" key="6">
    <source>
        <dbReference type="ARBA" id="ARBA00022763"/>
    </source>
</evidence>
<dbReference type="InterPro" id="IPR012337">
    <property type="entry name" value="RNaseH-like_sf"/>
</dbReference>
<evidence type="ECO:0000259" key="13">
    <source>
        <dbReference type="SMART" id="SM00482"/>
    </source>
</evidence>